<accession>A0A9P6NVC5</accession>
<gene>
    <name evidence="1" type="ORF">CROQUDRAFT_652563</name>
</gene>
<sequence>MATRNPDKPPHTDPPYKSLNFYIKMPSLVKNLLVILDAMGTKFLAWKNRLWDTVDYVTTVDNYLANDRPPSKERYDSIIQLMIVCSIDNSFISQIEHSWSAKVTFDYISSMFHFPSRTTHIGHWQDILTSQFEPGDSLNAHLTKIRSKIEDLDCTGFEWSKDSILGICMQLSLLTTGDVSFINVNMVLDARL</sequence>
<evidence type="ECO:0000313" key="2">
    <source>
        <dbReference type="Proteomes" id="UP000886653"/>
    </source>
</evidence>
<dbReference type="EMBL" id="MU167221">
    <property type="protein sequence ID" value="KAG0150155.1"/>
    <property type="molecule type" value="Genomic_DNA"/>
</dbReference>
<dbReference type="Proteomes" id="UP000886653">
    <property type="component" value="Unassembled WGS sequence"/>
</dbReference>
<proteinExistence type="predicted"/>
<comment type="caution">
    <text evidence="1">The sequence shown here is derived from an EMBL/GenBank/DDBJ whole genome shotgun (WGS) entry which is preliminary data.</text>
</comment>
<name>A0A9P6NVC5_9BASI</name>
<dbReference type="AlphaFoldDB" id="A0A9P6NVC5"/>
<reference evidence="1" key="1">
    <citation type="submission" date="2013-11" db="EMBL/GenBank/DDBJ databases">
        <title>Genome sequence of the fusiform rust pathogen reveals effectors for host alternation and coevolution with pine.</title>
        <authorList>
            <consortium name="DOE Joint Genome Institute"/>
            <person name="Smith K."/>
            <person name="Pendleton A."/>
            <person name="Kubisiak T."/>
            <person name="Anderson C."/>
            <person name="Salamov A."/>
            <person name="Aerts A."/>
            <person name="Riley R."/>
            <person name="Clum A."/>
            <person name="Lindquist E."/>
            <person name="Ence D."/>
            <person name="Campbell M."/>
            <person name="Kronenberg Z."/>
            <person name="Feau N."/>
            <person name="Dhillon B."/>
            <person name="Hamelin R."/>
            <person name="Burleigh J."/>
            <person name="Smith J."/>
            <person name="Yandell M."/>
            <person name="Nelson C."/>
            <person name="Grigoriev I."/>
            <person name="Davis J."/>
        </authorList>
    </citation>
    <scope>NUCLEOTIDE SEQUENCE</scope>
    <source>
        <strain evidence="1">G11</strain>
    </source>
</reference>
<evidence type="ECO:0000313" key="1">
    <source>
        <dbReference type="EMBL" id="KAG0150155.1"/>
    </source>
</evidence>
<keyword evidence="2" id="KW-1185">Reference proteome</keyword>
<organism evidence="1 2">
    <name type="scientific">Cronartium quercuum f. sp. fusiforme G11</name>
    <dbReference type="NCBI Taxonomy" id="708437"/>
    <lineage>
        <taxon>Eukaryota</taxon>
        <taxon>Fungi</taxon>
        <taxon>Dikarya</taxon>
        <taxon>Basidiomycota</taxon>
        <taxon>Pucciniomycotina</taxon>
        <taxon>Pucciniomycetes</taxon>
        <taxon>Pucciniales</taxon>
        <taxon>Coleosporiaceae</taxon>
        <taxon>Cronartium</taxon>
    </lineage>
</organism>
<protein>
    <submittedName>
        <fullName evidence="1">Uncharacterized protein</fullName>
    </submittedName>
</protein>
<feature type="non-terminal residue" evidence="1">
    <location>
        <position position="192"/>
    </location>
</feature>